<dbReference type="STRING" id="1220188.A0A4S3JH63"/>
<reference evidence="1 2" key="1">
    <citation type="submission" date="2019-03" db="EMBL/GenBank/DDBJ databases">
        <title>The genome sequence of a newly discovered highly antifungal drug resistant Aspergillus species, Aspergillus tanneri NIH 1004.</title>
        <authorList>
            <person name="Mounaud S."/>
            <person name="Singh I."/>
            <person name="Joardar V."/>
            <person name="Pakala S."/>
            <person name="Pakala S."/>
            <person name="Venepally P."/>
            <person name="Hoover J."/>
            <person name="Nierman W."/>
            <person name="Chung J."/>
            <person name="Losada L."/>
        </authorList>
    </citation>
    <scope>NUCLEOTIDE SEQUENCE [LARGE SCALE GENOMIC DNA]</scope>
    <source>
        <strain evidence="1 2">NIH1004</strain>
    </source>
</reference>
<dbReference type="GO" id="GO:0006307">
    <property type="term" value="P:DNA alkylation repair"/>
    <property type="evidence" value="ECO:0007669"/>
    <property type="project" value="TreeGrafter"/>
</dbReference>
<comment type="caution">
    <text evidence="1">The sequence shown here is derived from an EMBL/GenBank/DDBJ whole genome shotgun (WGS) entry which is preliminary data.</text>
</comment>
<dbReference type="InterPro" id="IPR032852">
    <property type="entry name" value="ALKBH2"/>
</dbReference>
<dbReference type="EMBL" id="SOSA01000190">
    <property type="protein sequence ID" value="THC94759.1"/>
    <property type="molecule type" value="Genomic_DNA"/>
</dbReference>
<evidence type="ECO:0000313" key="1">
    <source>
        <dbReference type="EMBL" id="THC94759.1"/>
    </source>
</evidence>
<organism evidence="1 2">
    <name type="scientific">Aspergillus tanneri</name>
    <dbReference type="NCBI Taxonomy" id="1220188"/>
    <lineage>
        <taxon>Eukaryota</taxon>
        <taxon>Fungi</taxon>
        <taxon>Dikarya</taxon>
        <taxon>Ascomycota</taxon>
        <taxon>Pezizomycotina</taxon>
        <taxon>Eurotiomycetes</taxon>
        <taxon>Eurotiomycetidae</taxon>
        <taxon>Eurotiales</taxon>
        <taxon>Aspergillaceae</taxon>
        <taxon>Aspergillus</taxon>
        <taxon>Aspergillus subgen. Circumdati</taxon>
    </lineage>
</organism>
<evidence type="ECO:0000313" key="2">
    <source>
        <dbReference type="Proteomes" id="UP000308092"/>
    </source>
</evidence>
<name>A0A4S3JH63_9EURO</name>
<dbReference type="Proteomes" id="UP000308092">
    <property type="component" value="Unassembled WGS sequence"/>
</dbReference>
<keyword evidence="2" id="KW-1185">Reference proteome</keyword>
<dbReference type="VEuPathDB" id="FungiDB:EYZ11_005751"/>
<dbReference type="Gene3D" id="2.60.120.590">
    <property type="entry name" value="Alpha-ketoglutarate-dependent dioxygenase AlkB-like"/>
    <property type="match status" value="1"/>
</dbReference>
<sequence length="391" mass="44864">MNLKVPVGLIIGDRNTILGRKLPHRYNVMAYFRITDIWYEKVGDKAGAKLRFEKLDLSSQSWWAAAGSSEPLPFHERNPETKPEIARCSAFINYRTPPDPEMQPHYSLVPDLLSTLEKGNQDISFSRIAWKGIKMTKMHPITLRSVIDEFELSPIKRNMFFDPKFMIPEVDDQSTINSVSNGPNDLFEQLQVRDLGLRRYPLQQSVVAGTLTAHFAVNYGMPYKYVVSVASKAFDEAPRYFEDMKIGVCSRSTMFIRMKNKYYHGFSKSKKLLDIDPVLQGCASQHQRHALKNDFESGKLSRAAYDKLRREMFKKSRSGEAPPAIKMELNHGDLVVMHGESLQKYYEHSVVPEKKLRFALTARYIKPEHVDANELQKGAFKLSSDQIYDGK</sequence>
<dbReference type="GO" id="GO:0008198">
    <property type="term" value="F:ferrous iron binding"/>
    <property type="evidence" value="ECO:0007669"/>
    <property type="project" value="TreeGrafter"/>
</dbReference>
<protein>
    <submittedName>
        <fullName evidence="1">Uncharacterized protein</fullName>
    </submittedName>
</protein>
<dbReference type="GO" id="GO:0051747">
    <property type="term" value="F:cytosine C-5 DNA demethylase activity"/>
    <property type="evidence" value="ECO:0007669"/>
    <property type="project" value="TreeGrafter"/>
</dbReference>
<dbReference type="PANTHER" id="PTHR31573">
    <property type="entry name" value="ALPHA-KETOGLUTARATE-DEPENDENT DIOXYGENASE ALKB HOMOLOG 2"/>
    <property type="match status" value="1"/>
</dbReference>
<dbReference type="SUPFAM" id="SSF51197">
    <property type="entry name" value="Clavaminate synthase-like"/>
    <property type="match status" value="1"/>
</dbReference>
<accession>A0A4S3JH63</accession>
<dbReference type="PANTHER" id="PTHR31573:SF4">
    <property type="entry name" value="FE2OG DIOXYGENASE DOMAIN-CONTAINING PROTEIN"/>
    <property type="match status" value="1"/>
</dbReference>
<dbReference type="InterPro" id="IPR037151">
    <property type="entry name" value="AlkB-like_sf"/>
</dbReference>
<dbReference type="GO" id="GO:0035516">
    <property type="term" value="F:broad specificity oxidative DNA demethylase activity"/>
    <property type="evidence" value="ECO:0007669"/>
    <property type="project" value="TreeGrafter"/>
</dbReference>
<dbReference type="AlphaFoldDB" id="A0A4S3JH63"/>
<gene>
    <name evidence="1" type="ORF">EYZ11_005751</name>
</gene>
<proteinExistence type="predicted"/>